<proteinExistence type="predicted"/>
<evidence type="ECO:0008006" key="4">
    <source>
        <dbReference type="Google" id="ProtNLM"/>
    </source>
</evidence>
<dbReference type="AlphaFoldDB" id="A0A2S4L1P9"/>
<comment type="caution">
    <text evidence="2">The sequence shown here is derived from an EMBL/GenBank/DDBJ whole genome shotgun (WGS) entry which is preliminary data.</text>
</comment>
<feature type="region of interest" description="Disordered" evidence="1">
    <location>
        <begin position="142"/>
        <end position="197"/>
    </location>
</feature>
<dbReference type="STRING" id="94208.A0A2S4L1P9"/>
<dbReference type="EMBL" id="PKSG01000334">
    <property type="protein sequence ID" value="POR36339.1"/>
    <property type="molecule type" value="Genomic_DNA"/>
</dbReference>
<name>A0A2S4L1P9_9HYPO</name>
<keyword evidence="3" id="KW-1185">Reference proteome</keyword>
<feature type="region of interest" description="Disordered" evidence="1">
    <location>
        <begin position="213"/>
        <end position="234"/>
    </location>
</feature>
<evidence type="ECO:0000313" key="2">
    <source>
        <dbReference type="EMBL" id="POR36339.1"/>
    </source>
</evidence>
<dbReference type="Proteomes" id="UP000237481">
    <property type="component" value="Unassembled WGS sequence"/>
</dbReference>
<dbReference type="OrthoDB" id="1918685at2759"/>
<evidence type="ECO:0000313" key="3">
    <source>
        <dbReference type="Proteomes" id="UP000237481"/>
    </source>
</evidence>
<evidence type="ECO:0000256" key="1">
    <source>
        <dbReference type="SAM" id="MobiDB-lite"/>
    </source>
</evidence>
<organism evidence="2 3">
    <name type="scientific">Tolypocladium paradoxum</name>
    <dbReference type="NCBI Taxonomy" id="94208"/>
    <lineage>
        <taxon>Eukaryota</taxon>
        <taxon>Fungi</taxon>
        <taxon>Dikarya</taxon>
        <taxon>Ascomycota</taxon>
        <taxon>Pezizomycotina</taxon>
        <taxon>Sordariomycetes</taxon>
        <taxon>Hypocreomycetidae</taxon>
        <taxon>Hypocreales</taxon>
        <taxon>Ophiocordycipitaceae</taxon>
        <taxon>Tolypocladium</taxon>
    </lineage>
</organism>
<gene>
    <name evidence="2" type="ORF">TPAR_03465</name>
</gene>
<sequence>MAGIDPAAMTLAPGTEPFTLTPVVEDLLRTQFCIPGSIFLVEGVDVVPVTRTGRWQAIRLLLGDGEVCIQALLDDTMHRFVHLGDISVGCYVRVQAFELRWRTVLGGADGKGEESKMVYLVVRDLITVGWNESVQALHLAQTVPESSPDAVDVEGTRQDEEEDNAEQEIQDAKRASRPSTPKSSRRGKLDALAEDDADDADLEDAFEAFEALTFPEKKVPPRRPRPSSQPPAAPSRACLPIHLPKDWHDPQTPLKLTTLRAIPHLPYAQNWTCNVLAVVAALSPVEPSRLAPFAQRTARLADPSTAKQVHLTVFLDPEGFAPRVGSAVLLTGVKNHRFDGGSLKKYASDGGGGRWWFEDPWEMGWCDVGGIKAWWAEMEAARAD</sequence>
<accession>A0A2S4L1P9</accession>
<feature type="compositionally biased region" description="Acidic residues" evidence="1">
    <location>
        <begin position="159"/>
        <end position="169"/>
    </location>
</feature>
<reference evidence="2 3" key="1">
    <citation type="submission" date="2018-01" db="EMBL/GenBank/DDBJ databases">
        <title>Harnessing the power of phylogenomics to disentangle the directionality and signatures of interkingdom host jumping in the parasitic fungal genus Tolypocladium.</title>
        <authorList>
            <person name="Quandt C.A."/>
            <person name="Patterson W."/>
            <person name="Spatafora J.W."/>
        </authorList>
    </citation>
    <scope>NUCLEOTIDE SEQUENCE [LARGE SCALE GENOMIC DNA]</scope>
    <source>
        <strain evidence="2 3">NRBC 100945</strain>
    </source>
</reference>
<protein>
    <recommendedName>
        <fullName evidence="4">Cyclin-like F-box</fullName>
    </recommendedName>
</protein>